<dbReference type="AlphaFoldDB" id="A0A8J2M096"/>
<dbReference type="Pfam" id="PF17753">
    <property type="entry name" value="Ig_mannosidase"/>
    <property type="match status" value="1"/>
</dbReference>
<dbReference type="OrthoDB" id="2866996at2759"/>
<dbReference type="PANTHER" id="PTHR43730">
    <property type="entry name" value="BETA-MANNOSIDASE"/>
    <property type="match status" value="1"/>
</dbReference>
<evidence type="ECO:0000313" key="5">
    <source>
        <dbReference type="Proteomes" id="UP000746747"/>
    </source>
</evidence>
<dbReference type="InterPro" id="IPR050887">
    <property type="entry name" value="Beta-mannosidase_GH2"/>
</dbReference>
<proteinExistence type="inferred from homology"/>
<keyword evidence="2" id="KW-0378">Hydrolase</keyword>
<protein>
    <recommendedName>
        <fullName evidence="3">Beta-mannosidase Ig-fold domain-containing protein</fullName>
    </recommendedName>
</protein>
<organism evidence="4 5">
    <name type="scientific">Cercopithifilaria johnstoni</name>
    <dbReference type="NCBI Taxonomy" id="2874296"/>
    <lineage>
        <taxon>Eukaryota</taxon>
        <taxon>Metazoa</taxon>
        <taxon>Ecdysozoa</taxon>
        <taxon>Nematoda</taxon>
        <taxon>Chromadorea</taxon>
        <taxon>Rhabditida</taxon>
        <taxon>Spirurina</taxon>
        <taxon>Spiruromorpha</taxon>
        <taxon>Filarioidea</taxon>
        <taxon>Onchocercidae</taxon>
        <taxon>Cercopithifilaria</taxon>
    </lineage>
</organism>
<dbReference type="Gene3D" id="2.60.40.10">
    <property type="entry name" value="Immunoglobulins"/>
    <property type="match status" value="1"/>
</dbReference>
<evidence type="ECO:0000256" key="2">
    <source>
        <dbReference type="ARBA" id="ARBA00023295"/>
    </source>
</evidence>
<dbReference type="Proteomes" id="UP000746747">
    <property type="component" value="Unassembled WGS sequence"/>
</dbReference>
<keyword evidence="2" id="KW-0326">Glycosidase</keyword>
<dbReference type="EMBL" id="CAKAEH010001481">
    <property type="protein sequence ID" value="CAG9536744.1"/>
    <property type="molecule type" value="Genomic_DNA"/>
</dbReference>
<dbReference type="InterPro" id="IPR041625">
    <property type="entry name" value="Beta-mannosidase_Ig"/>
</dbReference>
<comment type="similarity">
    <text evidence="1">Belongs to the glycosyl hydrolase 2 family.</text>
</comment>
<name>A0A8J2M096_9BILA</name>
<dbReference type="Gene3D" id="3.20.20.80">
    <property type="entry name" value="Glycosidases"/>
    <property type="match status" value="1"/>
</dbReference>
<comment type="caution">
    <text evidence="4">The sequence shown here is derived from an EMBL/GenBank/DDBJ whole genome shotgun (WGS) entry which is preliminary data.</text>
</comment>
<evidence type="ECO:0000259" key="3">
    <source>
        <dbReference type="Pfam" id="PF17753"/>
    </source>
</evidence>
<evidence type="ECO:0000256" key="1">
    <source>
        <dbReference type="ARBA" id="ARBA00007401"/>
    </source>
</evidence>
<accession>A0A8J2M096</accession>
<dbReference type="InterPro" id="IPR013783">
    <property type="entry name" value="Ig-like_fold"/>
</dbReference>
<dbReference type="InterPro" id="IPR017853">
    <property type="entry name" value="GH"/>
</dbReference>
<keyword evidence="5" id="KW-1185">Reference proteome</keyword>
<sequence length="267" mass="31170">MTSVMRKYVLLYRLTLHTAKWRGRLTEDGRGNTMCALYWQLNDLWVAPTWSTIDFELSWKPAHYFARRFFAPVILSLVVNDDVHLFIVSDLSKPILNITVVLEIFWIDRFFPVNVFKQQISSVPPLSSIEIPINRTISKVIREKGNDRYVLRGRMLSSNDTQIGYDAVHLHDKLFKIDEVNFGKAWIRKLYRRNDLLYELKLEADKIAPFVYMELAPGLIGWFSDNAFTMTEPRKTVMLSLFKEPEYQLTKNNITICSLHNCGKASI</sequence>
<dbReference type="GO" id="GO:0004567">
    <property type="term" value="F:beta-mannosidase activity"/>
    <property type="evidence" value="ECO:0007669"/>
    <property type="project" value="TreeGrafter"/>
</dbReference>
<dbReference type="SUPFAM" id="SSF51445">
    <property type="entry name" value="(Trans)glycosidases"/>
    <property type="match status" value="1"/>
</dbReference>
<dbReference type="PANTHER" id="PTHR43730:SF1">
    <property type="entry name" value="BETA-MANNOSIDASE"/>
    <property type="match status" value="1"/>
</dbReference>
<evidence type="ECO:0000313" key="4">
    <source>
        <dbReference type="EMBL" id="CAG9536744.1"/>
    </source>
</evidence>
<feature type="domain" description="Beta-mannosidase Ig-fold" evidence="3">
    <location>
        <begin position="192"/>
        <end position="262"/>
    </location>
</feature>
<reference evidence="4" key="1">
    <citation type="submission" date="2021-09" db="EMBL/GenBank/DDBJ databases">
        <authorList>
            <consortium name="Pathogen Informatics"/>
        </authorList>
    </citation>
    <scope>NUCLEOTIDE SEQUENCE</scope>
</reference>
<gene>
    <name evidence="4" type="ORF">CJOHNSTONI_LOCUS6633</name>
</gene>
<dbReference type="GO" id="GO:0006516">
    <property type="term" value="P:glycoprotein catabolic process"/>
    <property type="evidence" value="ECO:0007669"/>
    <property type="project" value="TreeGrafter"/>
</dbReference>